<reference evidence="2 3" key="1">
    <citation type="journal article" date="2013" name="Genome Announc.">
        <title>High-Quality Draft Genome Sequence of Vagococcus lutrae Strain LBD1, Isolated from the Largemouth Bass Micropterus salmoides.</title>
        <authorList>
            <person name="Lebreton F."/>
            <person name="Valentino M.D."/>
            <person name="Duncan L.B."/>
            <person name="Zeng Q."/>
            <person name="Manson McGuire A."/>
            <person name="Earl A.M."/>
            <person name="Gilmore M.S."/>
        </authorList>
    </citation>
    <scope>NUCLEOTIDE SEQUENCE [LARGE SCALE GENOMIC DNA]</scope>
    <source>
        <strain evidence="2 3">LBD1</strain>
    </source>
</reference>
<gene>
    <name evidence="2" type="ORF">T233_00526</name>
</gene>
<dbReference type="AlphaFoldDB" id="V6Q5H5"/>
<keyword evidence="1" id="KW-0812">Transmembrane</keyword>
<keyword evidence="3" id="KW-1185">Reference proteome</keyword>
<name>V6Q5H5_9ENTE</name>
<accession>V6Q5H5</accession>
<evidence type="ECO:0000313" key="3">
    <source>
        <dbReference type="Proteomes" id="UP000018126"/>
    </source>
</evidence>
<dbReference type="RefSeq" id="WP_023605870.1">
    <property type="nucleotide sequence ID" value="NZ_AYSH01000007.1"/>
</dbReference>
<keyword evidence="1" id="KW-0472">Membrane</keyword>
<comment type="caution">
    <text evidence="2">The sequence shown here is derived from an EMBL/GenBank/DDBJ whole genome shotgun (WGS) entry which is preliminary data.</text>
</comment>
<evidence type="ECO:0000256" key="1">
    <source>
        <dbReference type="SAM" id="Phobius"/>
    </source>
</evidence>
<proteinExistence type="predicted"/>
<sequence>MFFLKMIVFIVAFMLSISLGHFIYEEFKKRKYILIGMLLITICPTIFFDNIPKLIQYLITLNGVSMVVAGFEVSRIKMSKSKINF</sequence>
<organism evidence="2 3">
    <name type="scientific">Vagococcus lutrae LBD1</name>
    <dbReference type="NCBI Taxonomy" id="1408226"/>
    <lineage>
        <taxon>Bacteria</taxon>
        <taxon>Bacillati</taxon>
        <taxon>Bacillota</taxon>
        <taxon>Bacilli</taxon>
        <taxon>Lactobacillales</taxon>
        <taxon>Enterococcaceae</taxon>
        <taxon>Vagococcus</taxon>
    </lineage>
</organism>
<dbReference type="STRING" id="1408226.T233_00526"/>
<dbReference type="Proteomes" id="UP000018126">
    <property type="component" value="Unassembled WGS sequence"/>
</dbReference>
<dbReference type="EMBL" id="AYSH01000007">
    <property type="protein sequence ID" value="EST90384.1"/>
    <property type="molecule type" value="Genomic_DNA"/>
</dbReference>
<feature type="transmembrane region" description="Helical" evidence="1">
    <location>
        <begin position="31"/>
        <end position="48"/>
    </location>
</feature>
<evidence type="ECO:0000313" key="2">
    <source>
        <dbReference type="EMBL" id="EST90384.1"/>
    </source>
</evidence>
<feature type="transmembrane region" description="Helical" evidence="1">
    <location>
        <begin position="54"/>
        <end position="73"/>
    </location>
</feature>
<protein>
    <submittedName>
        <fullName evidence="2">Uncharacterized protein</fullName>
    </submittedName>
</protein>
<feature type="transmembrane region" description="Helical" evidence="1">
    <location>
        <begin position="6"/>
        <end position="24"/>
    </location>
</feature>
<keyword evidence="1" id="KW-1133">Transmembrane helix</keyword>